<dbReference type="AlphaFoldDB" id="G7E3E8"/>
<organism evidence="5 6">
    <name type="scientific">Mixia osmundae (strain CBS 9802 / IAM 14324 / JCM 22182 / KY 12970)</name>
    <dbReference type="NCBI Taxonomy" id="764103"/>
    <lineage>
        <taxon>Eukaryota</taxon>
        <taxon>Fungi</taxon>
        <taxon>Dikarya</taxon>
        <taxon>Basidiomycota</taxon>
        <taxon>Pucciniomycotina</taxon>
        <taxon>Mixiomycetes</taxon>
        <taxon>Mixiales</taxon>
        <taxon>Mixiaceae</taxon>
        <taxon>Mixia</taxon>
    </lineage>
</organism>
<accession>G7E3E8</accession>
<feature type="region of interest" description="Disordered" evidence="3">
    <location>
        <begin position="134"/>
        <end position="174"/>
    </location>
</feature>
<keyword evidence="2" id="KW-0175">Coiled coil</keyword>
<dbReference type="eggNOG" id="ENOG502R2PS">
    <property type="taxonomic scope" value="Eukaryota"/>
</dbReference>
<feature type="compositionally biased region" description="Basic and acidic residues" evidence="3">
    <location>
        <begin position="189"/>
        <end position="198"/>
    </location>
</feature>
<sequence length="238" mass="26259">MTWEEDVASALGKLGLHDEVQVQYVAGILQDEAIDEEDKRDAMTGVLAEVEEDEATLRPTLDHLISLSERHLARSKDLEAIKREQDLLAARERTKQATARVVDDEPASKPAGRELTEEQRADRARILASYALIADDESDPEESAAASAPPEATADVSTLSKKQRKRLKDTEDGIDLLARPNMNVASVRAAEEKKRAAAKDAAVSKSIKDKADLLKQRTDQAKRKEEAQKKAARGERRA</sequence>
<dbReference type="InterPro" id="IPR037666">
    <property type="entry name" value="CCDC43"/>
</dbReference>
<proteinExistence type="inferred from homology"/>
<feature type="region of interest" description="Disordered" evidence="3">
    <location>
        <begin position="92"/>
        <end position="120"/>
    </location>
</feature>
<dbReference type="HOGENOM" id="CLU_1166084_0_0_1"/>
<evidence type="ECO:0000313" key="5">
    <source>
        <dbReference type="EMBL" id="GAA97358.1"/>
    </source>
</evidence>
<reference evidence="5 6" key="1">
    <citation type="journal article" date="2011" name="J. Gen. Appl. Microbiol.">
        <title>Draft genome sequencing of the enigmatic basidiomycete Mixia osmundae.</title>
        <authorList>
            <person name="Nishida H."/>
            <person name="Nagatsuka Y."/>
            <person name="Sugiyama J."/>
        </authorList>
    </citation>
    <scope>NUCLEOTIDE SEQUENCE [LARGE SCALE GENOMIC DNA]</scope>
    <source>
        <strain evidence="6">CBS 9802 / IAM 14324 / JCM 22182 / KY 12970</strain>
    </source>
</reference>
<dbReference type="RefSeq" id="XP_014567955.1">
    <property type="nucleotide sequence ID" value="XM_014712469.1"/>
</dbReference>
<protein>
    <recommendedName>
        <fullName evidence="4">CCDC43 PWI-like domain-containing protein</fullName>
    </recommendedName>
</protein>
<feature type="compositionally biased region" description="Low complexity" evidence="3">
    <location>
        <begin position="143"/>
        <end position="155"/>
    </location>
</feature>
<dbReference type="EMBL" id="BABT02000119">
    <property type="protein sequence ID" value="GAA97358.1"/>
    <property type="molecule type" value="Genomic_DNA"/>
</dbReference>
<evidence type="ECO:0000256" key="3">
    <source>
        <dbReference type="SAM" id="MobiDB-lite"/>
    </source>
</evidence>
<dbReference type="Pfam" id="PF26091">
    <property type="entry name" value="PWI_CCDC43"/>
    <property type="match status" value="1"/>
</dbReference>
<dbReference type="OrthoDB" id="18679at2759"/>
<reference evidence="5 6" key="2">
    <citation type="journal article" date="2012" name="Open Biol.">
        <title>Characteristics of nucleosomes and linker DNA regions on the genome of the basidiomycete Mixia osmundae revealed by mono- and dinucleosome mapping.</title>
        <authorList>
            <person name="Nishida H."/>
            <person name="Kondo S."/>
            <person name="Matsumoto T."/>
            <person name="Suzuki Y."/>
            <person name="Yoshikawa H."/>
            <person name="Taylor T.D."/>
            <person name="Sugiyama J."/>
        </authorList>
    </citation>
    <scope>NUCLEOTIDE SEQUENCE [LARGE SCALE GENOMIC DNA]</scope>
    <source>
        <strain evidence="6">CBS 9802 / IAM 14324 / JCM 22182 / KY 12970</strain>
    </source>
</reference>
<feature type="region of interest" description="Disordered" evidence="3">
    <location>
        <begin position="188"/>
        <end position="238"/>
    </location>
</feature>
<keyword evidence="6" id="KW-1185">Reference proteome</keyword>
<evidence type="ECO:0000256" key="2">
    <source>
        <dbReference type="ARBA" id="ARBA00023054"/>
    </source>
</evidence>
<dbReference type="PANTHER" id="PTHR31684">
    <property type="entry name" value="COILED-COIL DOMAIN-CONTAINING PROTEIN 43"/>
    <property type="match status" value="1"/>
</dbReference>
<comment type="caution">
    <text evidence="5">The sequence shown here is derived from an EMBL/GenBank/DDBJ whole genome shotgun (WGS) entry which is preliminary data.</text>
</comment>
<dbReference type="OMA" id="KFLFRNT"/>
<evidence type="ECO:0000259" key="4">
    <source>
        <dbReference type="Pfam" id="PF26091"/>
    </source>
</evidence>
<dbReference type="InParanoid" id="G7E3E8"/>
<evidence type="ECO:0000256" key="1">
    <source>
        <dbReference type="ARBA" id="ARBA00005305"/>
    </source>
</evidence>
<feature type="compositionally biased region" description="Basic and acidic residues" evidence="3">
    <location>
        <begin position="206"/>
        <end position="238"/>
    </location>
</feature>
<feature type="domain" description="CCDC43 PWI-like" evidence="4">
    <location>
        <begin position="9"/>
        <end position="54"/>
    </location>
</feature>
<name>G7E3E8_MIXOS</name>
<comment type="similarity">
    <text evidence="1">Belongs to the CCDC43 family.</text>
</comment>
<dbReference type="InterPro" id="IPR058771">
    <property type="entry name" value="PWI_CCDC43"/>
</dbReference>
<gene>
    <name evidence="5" type="primary">Mo04036</name>
    <name evidence="5" type="ORF">E5Q_04036</name>
</gene>
<dbReference type="PANTHER" id="PTHR31684:SF2">
    <property type="entry name" value="COILED-COIL DOMAIN-CONTAINING PROTEIN 43"/>
    <property type="match status" value="1"/>
</dbReference>
<evidence type="ECO:0000313" key="6">
    <source>
        <dbReference type="Proteomes" id="UP000009131"/>
    </source>
</evidence>
<dbReference type="Proteomes" id="UP000009131">
    <property type="component" value="Unassembled WGS sequence"/>
</dbReference>